<proteinExistence type="predicted"/>
<dbReference type="RefSeq" id="WP_160632117.1">
    <property type="nucleotide sequence ID" value="NZ_WWNE01000004.1"/>
</dbReference>
<evidence type="ECO:0000256" key="1">
    <source>
        <dbReference type="SAM" id="Phobius"/>
    </source>
</evidence>
<dbReference type="AlphaFoldDB" id="A0A6N9NKQ1"/>
<reference evidence="2 3" key="1">
    <citation type="submission" date="2019-12" db="EMBL/GenBank/DDBJ databases">
        <authorList>
            <person name="Zhao J."/>
        </authorList>
    </citation>
    <scope>NUCLEOTIDE SEQUENCE [LARGE SCALE GENOMIC DNA]</scope>
    <source>
        <strain evidence="2 3">S-15</strain>
    </source>
</reference>
<keyword evidence="3" id="KW-1185">Reference proteome</keyword>
<keyword evidence="1" id="KW-0472">Membrane</keyword>
<dbReference type="EMBL" id="WWNE01000004">
    <property type="protein sequence ID" value="NBG65205.1"/>
    <property type="molecule type" value="Genomic_DNA"/>
</dbReference>
<dbReference type="Proteomes" id="UP000470771">
    <property type="component" value="Unassembled WGS sequence"/>
</dbReference>
<evidence type="ECO:0000313" key="3">
    <source>
        <dbReference type="Proteomes" id="UP000470771"/>
    </source>
</evidence>
<keyword evidence="1" id="KW-1133">Transmembrane helix</keyword>
<gene>
    <name evidence="2" type="ORF">GQN54_03705</name>
</gene>
<comment type="caution">
    <text evidence="2">The sequence shown here is derived from an EMBL/GenBank/DDBJ whole genome shotgun (WGS) entry which is preliminary data.</text>
</comment>
<organism evidence="2 3">
    <name type="scientific">Acidiluteibacter ferrifornacis</name>
    <dbReference type="NCBI Taxonomy" id="2692424"/>
    <lineage>
        <taxon>Bacteria</taxon>
        <taxon>Pseudomonadati</taxon>
        <taxon>Bacteroidota</taxon>
        <taxon>Flavobacteriia</taxon>
        <taxon>Flavobacteriales</taxon>
        <taxon>Cryomorphaceae</taxon>
        <taxon>Acidiluteibacter</taxon>
    </lineage>
</organism>
<protein>
    <submittedName>
        <fullName evidence="2">Uncharacterized protein</fullName>
    </submittedName>
</protein>
<name>A0A6N9NKQ1_9FLAO</name>
<sequence>MELDKLLRIIGLVMMGFAIVSGVFVKISSNGGEWNIDSGYSFKIGLFLVGVVIYYLARKTKK</sequence>
<keyword evidence="1" id="KW-0812">Transmembrane</keyword>
<feature type="transmembrane region" description="Helical" evidence="1">
    <location>
        <begin position="7"/>
        <end position="28"/>
    </location>
</feature>
<feature type="transmembrane region" description="Helical" evidence="1">
    <location>
        <begin position="40"/>
        <end position="57"/>
    </location>
</feature>
<accession>A0A6N9NKQ1</accession>
<evidence type="ECO:0000313" key="2">
    <source>
        <dbReference type="EMBL" id="NBG65205.1"/>
    </source>
</evidence>